<protein>
    <recommendedName>
        <fullName evidence="4">Replicase polyprotein 1ab</fullName>
    </recommendedName>
</protein>
<dbReference type="SUPFAM" id="SSF48452">
    <property type="entry name" value="TPR-like"/>
    <property type="match status" value="1"/>
</dbReference>
<dbReference type="RefSeq" id="WP_109276271.1">
    <property type="nucleotide sequence ID" value="NZ_QFKX01000004.1"/>
</dbReference>
<evidence type="ECO:0000256" key="1">
    <source>
        <dbReference type="SAM" id="MobiDB-lite"/>
    </source>
</evidence>
<keyword evidence="3" id="KW-1185">Reference proteome</keyword>
<reference evidence="2 3" key="1">
    <citation type="submission" date="2018-05" db="EMBL/GenBank/DDBJ databases">
        <title>Brachybacterium sp. M1HQ-2T, whole genome shotgun sequence.</title>
        <authorList>
            <person name="Tuo L."/>
        </authorList>
    </citation>
    <scope>NUCLEOTIDE SEQUENCE [LARGE SCALE GENOMIC DNA]</scope>
    <source>
        <strain evidence="2 3">M1HQ-2</strain>
    </source>
</reference>
<feature type="compositionally biased region" description="Acidic residues" evidence="1">
    <location>
        <begin position="229"/>
        <end position="242"/>
    </location>
</feature>
<feature type="compositionally biased region" description="Low complexity" evidence="1">
    <location>
        <begin position="251"/>
        <end position="262"/>
    </location>
</feature>
<dbReference type="AlphaFoldDB" id="A0A2U2RJE7"/>
<name>A0A2U2RJE7_9MICO</name>
<sequence>MSAELRSLSKETAERTARHLVAALDALEQDDLSLAFEHARFAASIGGRVAITREVFGISAYRTGEFRTAIREFRTAMRISGRVDLLPMLADCERGLGRPERALEIAVSDEAAKLDVSGAIELMIVVAGAYADTGDVQTALQTLEVPALRSKVDGKWQVRLWVAYADLLERAGRSDESHRWLTLAADADTAHETDAAERLGREVPAPVEEDLPWDDSEELSIMDAFDETADAEDEDLPPEDQDERVQDQQDADQQGQDPQGPDDQQEPDHQGQDEHVEDQHGRDEQDRDEDDGQDRDGSADDADVDLSAPEERA</sequence>
<feature type="compositionally biased region" description="Basic and acidic residues" evidence="1">
    <location>
        <begin position="266"/>
        <end position="285"/>
    </location>
</feature>
<feature type="compositionally biased region" description="Acidic residues" evidence="1">
    <location>
        <begin position="207"/>
        <end position="216"/>
    </location>
</feature>
<dbReference type="InterPro" id="IPR011990">
    <property type="entry name" value="TPR-like_helical_dom_sf"/>
</dbReference>
<gene>
    <name evidence="2" type="ORF">DEO23_12065</name>
</gene>
<organism evidence="2 3">
    <name type="scientific">Brachybacterium endophyticum</name>
    <dbReference type="NCBI Taxonomy" id="2182385"/>
    <lineage>
        <taxon>Bacteria</taxon>
        <taxon>Bacillati</taxon>
        <taxon>Actinomycetota</taxon>
        <taxon>Actinomycetes</taxon>
        <taxon>Micrococcales</taxon>
        <taxon>Dermabacteraceae</taxon>
        <taxon>Brachybacterium</taxon>
    </lineage>
</organism>
<evidence type="ECO:0000313" key="3">
    <source>
        <dbReference type="Proteomes" id="UP000245590"/>
    </source>
</evidence>
<evidence type="ECO:0008006" key="4">
    <source>
        <dbReference type="Google" id="ProtNLM"/>
    </source>
</evidence>
<dbReference type="OrthoDB" id="3215237at2"/>
<comment type="caution">
    <text evidence="2">The sequence shown here is derived from an EMBL/GenBank/DDBJ whole genome shotgun (WGS) entry which is preliminary data.</text>
</comment>
<feature type="region of interest" description="Disordered" evidence="1">
    <location>
        <begin position="192"/>
        <end position="216"/>
    </location>
</feature>
<feature type="region of interest" description="Disordered" evidence="1">
    <location>
        <begin position="229"/>
        <end position="313"/>
    </location>
</feature>
<accession>A0A2U2RJE7</accession>
<dbReference type="Gene3D" id="1.25.40.10">
    <property type="entry name" value="Tetratricopeptide repeat domain"/>
    <property type="match status" value="1"/>
</dbReference>
<evidence type="ECO:0000313" key="2">
    <source>
        <dbReference type="EMBL" id="PWH05915.1"/>
    </source>
</evidence>
<feature type="compositionally biased region" description="Acidic residues" evidence="1">
    <location>
        <begin position="286"/>
        <end position="304"/>
    </location>
</feature>
<dbReference type="EMBL" id="QFKX01000004">
    <property type="protein sequence ID" value="PWH05915.1"/>
    <property type="molecule type" value="Genomic_DNA"/>
</dbReference>
<proteinExistence type="predicted"/>
<feature type="compositionally biased region" description="Basic and acidic residues" evidence="1">
    <location>
        <begin position="192"/>
        <end position="201"/>
    </location>
</feature>
<dbReference type="Proteomes" id="UP000245590">
    <property type="component" value="Unassembled WGS sequence"/>
</dbReference>